<feature type="zinc finger region" description="C3H1-type" evidence="5">
    <location>
        <begin position="85"/>
        <end position="113"/>
    </location>
</feature>
<evidence type="ECO:0000256" key="2">
    <source>
        <dbReference type="ARBA" id="ARBA00022737"/>
    </source>
</evidence>
<dbReference type="SUPFAM" id="SSF90229">
    <property type="entry name" value="CCCH zinc finger"/>
    <property type="match status" value="2"/>
</dbReference>
<keyword evidence="1 5" id="KW-0479">Metal-binding</keyword>
<evidence type="ECO:0000256" key="3">
    <source>
        <dbReference type="ARBA" id="ARBA00022771"/>
    </source>
</evidence>
<feature type="domain" description="C3H1-type" evidence="6">
    <location>
        <begin position="85"/>
        <end position="113"/>
    </location>
</feature>
<name>A0ABR2LV76_9ASPA</name>
<evidence type="ECO:0000259" key="6">
    <source>
        <dbReference type="PROSITE" id="PS50103"/>
    </source>
</evidence>
<dbReference type="EMBL" id="JBBWWR010000014">
    <property type="protein sequence ID" value="KAK8952750.1"/>
    <property type="molecule type" value="Genomic_DNA"/>
</dbReference>
<evidence type="ECO:0000256" key="1">
    <source>
        <dbReference type="ARBA" id="ARBA00022723"/>
    </source>
</evidence>
<keyword evidence="3 5" id="KW-0863">Zinc-finger</keyword>
<feature type="zinc finger region" description="C3H1-type" evidence="5">
    <location>
        <begin position="40"/>
        <end position="68"/>
    </location>
</feature>
<accession>A0ABR2LV76</accession>
<dbReference type="Pfam" id="PF00642">
    <property type="entry name" value="zf-CCCH"/>
    <property type="match status" value="1"/>
</dbReference>
<dbReference type="Gene3D" id="4.10.1000.10">
    <property type="entry name" value="Zinc finger, CCCH-type"/>
    <property type="match status" value="1"/>
</dbReference>
<keyword evidence="8" id="KW-1185">Reference proteome</keyword>
<evidence type="ECO:0000256" key="4">
    <source>
        <dbReference type="ARBA" id="ARBA00022833"/>
    </source>
</evidence>
<dbReference type="InterPro" id="IPR036855">
    <property type="entry name" value="Znf_CCCH_sf"/>
</dbReference>
<dbReference type="Pfam" id="PF18044">
    <property type="entry name" value="zf-CCCH_4"/>
    <property type="match status" value="1"/>
</dbReference>
<evidence type="ECO:0000256" key="5">
    <source>
        <dbReference type="PROSITE-ProRule" id="PRU00723"/>
    </source>
</evidence>
<dbReference type="InterPro" id="IPR000571">
    <property type="entry name" value="Znf_CCCH"/>
</dbReference>
<reference evidence="7 8" key="1">
    <citation type="journal article" date="2022" name="Nat. Plants">
        <title>Genomes of leafy and leafless Platanthera orchids illuminate the evolution of mycoheterotrophy.</title>
        <authorList>
            <person name="Li M.H."/>
            <person name="Liu K.W."/>
            <person name="Li Z."/>
            <person name="Lu H.C."/>
            <person name="Ye Q.L."/>
            <person name="Zhang D."/>
            <person name="Wang J.Y."/>
            <person name="Li Y.F."/>
            <person name="Zhong Z.M."/>
            <person name="Liu X."/>
            <person name="Yu X."/>
            <person name="Liu D.K."/>
            <person name="Tu X.D."/>
            <person name="Liu B."/>
            <person name="Hao Y."/>
            <person name="Liao X.Y."/>
            <person name="Jiang Y.T."/>
            <person name="Sun W.H."/>
            <person name="Chen J."/>
            <person name="Chen Y.Q."/>
            <person name="Ai Y."/>
            <person name="Zhai J.W."/>
            <person name="Wu S.S."/>
            <person name="Zhou Z."/>
            <person name="Hsiao Y.Y."/>
            <person name="Wu W.L."/>
            <person name="Chen Y.Y."/>
            <person name="Lin Y.F."/>
            <person name="Hsu J.L."/>
            <person name="Li C.Y."/>
            <person name="Wang Z.W."/>
            <person name="Zhao X."/>
            <person name="Zhong W.Y."/>
            <person name="Ma X.K."/>
            <person name="Ma L."/>
            <person name="Huang J."/>
            <person name="Chen G.Z."/>
            <person name="Huang M.Z."/>
            <person name="Huang L."/>
            <person name="Peng D.H."/>
            <person name="Luo Y.B."/>
            <person name="Zou S.Q."/>
            <person name="Chen S.P."/>
            <person name="Lan S."/>
            <person name="Tsai W.C."/>
            <person name="Van de Peer Y."/>
            <person name="Liu Z.J."/>
        </authorList>
    </citation>
    <scope>NUCLEOTIDE SEQUENCE [LARGE SCALE GENOMIC DNA]</scope>
    <source>
        <strain evidence="7">Lor288</strain>
    </source>
</reference>
<dbReference type="PROSITE" id="PS50103">
    <property type="entry name" value="ZF_C3H1"/>
    <property type="match status" value="2"/>
</dbReference>
<evidence type="ECO:0000313" key="8">
    <source>
        <dbReference type="Proteomes" id="UP001412067"/>
    </source>
</evidence>
<keyword evidence="4 5" id="KW-0862">Zinc</keyword>
<gene>
    <name evidence="7" type="ORF">KSP40_PGU006889</name>
</gene>
<proteinExistence type="predicted"/>
<protein>
    <submittedName>
        <fullName evidence="7">Zinc finger CCCH domain-containing protein 56</fullName>
    </submittedName>
</protein>
<keyword evidence="2" id="KW-0677">Repeat</keyword>
<organism evidence="7 8">
    <name type="scientific">Platanthera guangdongensis</name>
    <dbReference type="NCBI Taxonomy" id="2320717"/>
    <lineage>
        <taxon>Eukaryota</taxon>
        <taxon>Viridiplantae</taxon>
        <taxon>Streptophyta</taxon>
        <taxon>Embryophyta</taxon>
        <taxon>Tracheophyta</taxon>
        <taxon>Spermatophyta</taxon>
        <taxon>Magnoliopsida</taxon>
        <taxon>Liliopsida</taxon>
        <taxon>Asparagales</taxon>
        <taxon>Orchidaceae</taxon>
        <taxon>Orchidoideae</taxon>
        <taxon>Orchideae</taxon>
        <taxon>Orchidinae</taxon>
        <taxon>Platanthera</taxon>
    </lineage>
</organism>
<feature type="domain" description="C3H1-type" evidence="6">
    <location>
        <begin position="40"/>
        <end position="68"/>
    </location>
</feature>
<dbReference type="Proteomes" id="UP001412067">
    <property type="component" value="Unassembled WGS sequence"/>
</dbReference>
<dbReference type="SMART" id="SM00356">
    <property type="entry name" value="ZnF_C3H1"/>
    <property type="match status" value="2"/>
</dbReference>
<dbReference type="InterPro" id="IPR041367">
    <property type="entry name" value="Znf-CCCH_4"/>
</dbReference>
<dbReference type="PANTHER" id="PTHR12547:SF18">
    <property type="entry name" value="PROTEIN TIS11"/>
    <property type="match status" value="1"/>
</dbReference>
<dbReference type="InterPro" id="IPR045877">
    <property type="entry name" value="ZFP36-like"/>
</dbReference>
<comment type="caution">
    <text evidence="7">The sequence shown here is derived from an EMBL/GenBank/DDBJ whole genome shotgun (WGS) entry which is preliminary data.</text>
</comment>
<sequence>MFFKTNWPQIVAAADGDGRREEHQIPIPTSSAGMFDGQRSYKGRHCKKFYTDEGCSYGDMCSFLHDEQSKDRVSGCSGSIQRHSNWKTRICNKWEMTGYCPFDTKCHFAHGAAVSFALRLHLFRRWWIDPVGGNGVFETEGGGGCSKRSFFGRFSRRAGGNGANAAGGSFVYPPSGGVCPKRSSETPKQIEPNSYMGHICSYPDHYLYTFNNISLTEQIISENTNII</sequence>
<dbReference type="PANTHER" id="PTHR12547">
    <property type="entry name" value="CCCH ZINC FINGER/TIS11-RELATED"/>
    <property type="match status" value="1"/>
</dbReference>
<evidence type="ECO:0000313" key="7">
    <source>
        <dbReference type="EMBL" id="KAK8952750.1"/>
    </source>
</evidence>